<dbReference type="AlphaFoldDB" id="A0A1F7W797"/>
<evidence type="ECO:0000313" key="1">
    <source>
        <dbReference type="EMBL" id="OGL98672.1"/>
    </source>
</evidence>
<dbReference type="EMBL" id="MGFD01000023">
    <property type="protein sequence ID" value="OGL98672.1"/>
    <property type="molecule type" value="Genomic_DNA"/>
</dbReference>
<accession>A0A1F7W797</accession>
<dbReference type="Proteomes" id="UP000177331">
    <property type="component" value="Unassembled WGS sequence"/>
</dbReference>
<gene>
    <name evidence="1" type="ORF">A2318_02160</name>
</gene>
<proteinExistence type="predicted"/>
<name>A0A1F7W797_9BACT</name>
<reference evidence="1 2" key="1">
    <citation type="journal article" date="2016" name="Nat. Commun.">
        <title>Thousands of microbial genomes shed light on interconnected biogeochemical processes in an aquifer system.</title>
        <authorList>
            <person name="Anantharaman K."/>
            <person name="Brown C.T."/>
            <person name="Hug L.A."/>
            <person name="Sharon I."/>
            <person name="Castelle C.J."/>
            <person name="Probst A.J."/>
            <person name="Thomas B.C."/>
            <person name="Singh A."/>
            <person name="Wilkins M.J."/>
            <person name="Karaoz U."/>
            <person name="Brodie E.L."/>
            <person name="Williams K.H."/>
            <person name="Hubbard S.S."/>
            <person name="Banfield J.F."/>
        </authorList>
    </citation>
    <scope>NUCLEOTIDE SEQUENCE [LARGE SCALE GENOMIC DNA]</scope>
</reference>
<organism evidence="1 2">
    <name type="scientific">Candidatus Uhrbacteria bacterium RIFOXYB2_FULL_45_11</name>
    <dbReference type="NCBI Taxonomy" id="1802421"/>
    <lineage>
        <taxon>Bacteria</taxon>
        <taxon>Candidatus Uhriibacteriota</taxon>
    </lineage>
</organism>
<sequence length="232" mass="27078">MAIDQIILHIPKDALLRILKEELVKARTALPSPHLVYRTGFSFTEKMILRDIVPSELETSTQELNTLERTGAELAIHHALKLAIEGDLFLENISGLIRFAHIAMKRCKIPFERFRIEPSALHKRECAYWRARGIRYAKHLHMCGGVRESMEARTWYLHEIRLAMRMGMLEKKEIGLDPALHHFSVLRLFHELTDLHATACRLERGSKTRYTLTQRYIYLVRIISADFEEYAE</sequence>
<comment type="caution">
    <text evidence="1">The sequence shown here is derived from an EMBL/GenBank/DDBJ whole genome shotgun (WGS) entry which is preliminary data.</text>
</comment>
<evidence type="ECO:0000313" key="2">
    <source>
        <dbReference type="Proteomes" id="UP000177331"/>
    </source>
</evidence>
<protein>
    <submittedName>
        <fullName evidence="1">Uncharacterized protein</fullName>
    </submittedName>
</protein>